<evidence type="ECO:0000256" key="1">
    <source>
        <dbReference type="ARBA" id="ARBA00010062"/>
    </source>
</evidence>
<keyword evidence="2 4" id="KW-0732">Signal</keyword>
<dbReference type="InterPro" id="IPR028082">
    <property type="entry name" value="Peripla_BP_I"/>
</dbReference>
<proteinExistence type="inferred from homology"/>
<keyword evidence="3" id="KW-0029">Amino-acid transport</keyword>
<comment type="similarity">
    <text evidence="1">Belongs to the leucine-binding protein family.</text>
</comment>
<keyword evidence="3" id="KW-0813">Transport</keyword>
<feature type="chain" id="PRO_5036764950" evidence="4">
    <location>
        <begin position="29"/>
        <end position="407"/>
    </location>
</feature>
<keyword evidence="7" id="KW-1185">Reference proteome</keyword>
<feature type="domain" description="Leucine-binding protein" evidence="5">
    <location>
        <begin position="31"/>
        <end position="381"/>
    </location>
</feature>
<dbReference type="Proteomes" id="UP000676951">
    <property type="component" value="Chromosome"/>
</dbReference>
<dbReference type="AlphaFoldDB" id="A0A975NW15"/>
<evidence type="ECO:0000256" key="4">
    <source>
        <dbReference type="SAM" id="SignalP"/>
    </source>
</evidence>
<accession>A0A975NW15</accession>
<evidence type="ECO:0000256" key="2">
    <source>
        <dbReference type="ARBA" id="ARBA00022729"/>
    </source>
</evidence>
<dbReference type="EMBL" id="CP076136">
    <property type="protein sequence ID" value="QWG21791.1"/>
    <property type="molecule type" value="Genomic_DNA"/>
</dbReference>
<dbReference type="GO" id="GO:0006865">
    <property type="term" value="P:amino acid transport"/>
    <property type="evidence" value="ECO:0007669"/>
    <property type="project" value="UniProtKB-KW"/>
</dbReference>
<reference evidence="6 7" key="1">
    <citation type="submission" date="2021-06" db="EMBL/GenBank/DDBJ databases">
        <title>Bradyrhizobium sp. S2-11-4 Genome sequencing.</title>
        <authorList>
            <person name="Jin L."/>
        </authorList>
    </citation>
    <scope>NUCLEOTIDE SEQUENCE [LARGE SCALE GENOMIC DNA]</scope>
    <source>
        <strain evidence="6 7">S2-11-4</strain>
    </source>
</reference>
<organism evidence="6 7">
    <name type="scientific">Bradyrhizobium sediminis</name>
    <dbReference type="NCBI Taxonomy" id="2840469"/>
    <lineage>
        <taxon>Bacteria</taxon>
        <taxon>Pseudomonadati</taxon>
        <taxon>Pseudomonadota</taxon>
        <taxon>Alphaproteobacteria</taxon>
        <taxon>Hyphomicrobiales</taxon>
        <taxon>Nitrobacteraceae</taxon>
        <taxon>Bradyrhizobium</taxon>
    </lineage>
</organism>
<dbReference type="RefSeq" id="WP_215602511.1">
    <property type="nucleotide sequence ID" value="NZ_CP076136.1"/>
</dbReference>
<dbReference type="Gene3D" id="3.40.50.2300">
    <property type="match status" value="2"/>
</dbReference>
<dbReference type="SUPFAM" id="SSF53822">
    <property type="entry name" value="Periplasmic binding protein-like I"/>
    <property type="match status" value="1"/>
</dbReference>
<evidence type="ECO:0000256" key="3">
    <source>
        <dbReference type="ARBA" id="ARBA00022970"/>
    </source>
</evidence>
<evidence type="ECO:0000313" key="7">
    <source>
        <dbReference type="Proteomes" id="UP000676951"/>
    </source>
</evidence>
<feature type="signal peptide" evidence="4">
    <location>
        <begin position="1"/>
        <end position="28"/>
    </location>
</feature>
<gene>
    <name evidence="6" type="ORF">KMZ93_17555</name>
</gene>
<evidence type="ECO:0000259" key="5">
    <source>
        <dbReference type="Pfam" id="PF13458"/>
    </source>
</evidence>
<evidence type="ECO:0000313" key="6">
    <source>
        <dbReference type="EMBL" id="QWG21791.1"/>
    </source>
</evidence>
<protein>
    <submittedName>
        <fullName evidence="6">Amino acid ABC transporter substrate-binding protein</fullName>
    </submittedName>
</protein>
<dbReference type="Pfam" id="PF13458">
    <property type="entry name" value="Peripla_BP_6"/>
    <property type="match status" value="1"/>
</dbReference>
<dbReference type="InterPro" id="IPR051010">
    <property type="entry name" value="BCAA_transport"/>
</dbReference>
<dbReference type="PANTHER" id="PTHR30483:SF37">
    <property type="entry name" value="ABC TRANSPORTER SUBSTRATE-BINDING PROTEIN"/>
    <property type="match status" value="1"/>
</dbReference>
<dbReference type="CDD" id="cd06338">
    <property type="entry name" value="PBP1_ABC_ligand_binding-like"/>
    <property type="match status" value="1"/>
</dbReference>
<sequence length="407" mass="43030">MVSSVTRLAAGLVAIAGVASFSVGPALAQTSVKIGYALSRTGPNAGGAAVTTLPNYEMWVKEVNAAGGLKIGDKRLPIEIVQYDDRSSAEEAAKALDRLITQDKVDFILPPWGTGLNLAVGPILNKAGYPHLAATAVTDRAPELAKRWPNSFWLLGTSAGAANTLVDLLVKLRGEGKIGDTVAMVSVADGFGIDLSGAARPALAKAKFKLAYDKTYPVGTQDLSPLVNEAKALNPDVFIAFSYPPDTLGLTEQARIAGFNPKIFYTGVGTAFPLFKGKFGANAEGVMGIGGWNGDSPAIKDYLARHKAASANGAEPDRWASSVTYASLQMLQQAIERVGKIDRAAVIKDLQTGTFDTVIGKIKLENNLPTKYWWVGQWQGGEFYGVGPATNEGARTPIIPKPAWKAQ</sequence>
<name>A0A975NW15_9BRAD</name>
<dbReference type="PANTHER" id="PTHR30483">
    <property type="entry name" value="LEUCINE-SPECIFIC-BINDING PROTEIN"/>
    <property type="match status" value="1"/>
</dbReference>
<dbReference type="InterPro" id="IPR028081">
    <property type="entry name" value="Leu-bd"/>
</dbReference>